<keyword evidence="1" id="KW-0472">Membrane</keyword>
<dbReference type="AlphaFoldDB" id="A0A4R0KNF1"/>
<reference evidence="2 3" key="1">
    <citation type="submission" date="2019-02" db="EMBL/GenBank/DDBJ databases">
        <title>Kribbella capetownensis sp. nov. and Kribbella speibonae sp. nov., isolated from soil.</title>
        <authorList>
            <person name="Curtis S.M."/>
            <person name="Norton I."/>
            <person name="Everest G.J."/>
            <person name="Meyers P.R."/>
        </authorList>
    </citation>
    <scope>NUCLEOTIDE SEQUENCE [LARGE SCALE GENOMIC DNA]</scope>
    <source>
        <strain evidence="2 3">NRRL B-24813</strain>
    </source>
</reference>
<feature type="transmembrane region" description="Helical" evidence="1">
    <location>
        <begin position="161"/>
        <end position="181"/>
    </location>
</feature>
<evidence type="ECO:0008006" key="4">
    <source>
        <dbReference type="Google" id="ProtNLM"/>
    </source>
</evidence>
<dbReference type="InterPro" id="IPR025495">
    <property type="entry name" value="DUF4386"/>
</dbReference>
<evidence type="ECO:0000256" key="1">
    <source>
        <dbReference type="SAM" id="Phobius"/>
    </source>
</evidence>
<name>A0A4R0KNF1_9ACTN</name>
<proteinExistence type="predicted"/>
<keyword evidence="1" id="KW-0812">Transmembrane</keyword>
<feature type="transmembrane region" description="Helical" evidence="1">
    <location>
        <begin position="187"/>
        <end position="208"/>
    </location>
</feature>
<dbReference type="Proteomes" id="UP000291144">
    <property type="component" value="Unassembled WGS sequence"/>
</dbReference>
<sequence length="231" mass="23981">MTERHELRWGGFAGLAFVVLALLGRFLPGTPPTVGDSDGTITGYLSDHRNTILIGSLMWCAAAGLIIWFAAAFAEAMRERAERSDVHLALLAGSVLVGSAIFVNAALTGATAFGVDGRDAGFSLMLFEVTAVMTTMIGFAAALPLAAAGIGVLRTRLMPNWLGYLALLAAVVSFAGAFGVFVSDGTFVAGGTLMTTVPLLLSSVWLVCAGGYMVREHLPEVTAGEGVVPQT</sequence>
<dbReference type="Pfam" id="PF14329">
    <property type="entry name" value="DUF4386"/>
    <property type="match status" value="1"/>
</dbReference>
<feature type="transmembrane region" description="Helical" evidence="1">
    <location>
        <begin position="52"/>
        <end position="74"/>
    </location>
</feature>
<evidence type="ECO:0000313" key="2">
    <source>
        <dbReference type="EMBL" id="TCC62291.1"/>
    </source>
</evidence>
<evidence type="ECO:0000313" key="3">
    <source>
        <dbReference type="Proteomes" id="UP000291144"/>
    </source>
</evidence>
<comment type="caution">
    <text evidence="2">The sequence shown here is derived from an EMBL/GenBank/DDBJ whole genome shotgun (WGS) entry which is preliminary data.</text>
</comment>
<gene>
    <name evidence="2" type="ORF">E0H73_16470</name>
</gene>
<accession>A0A4R0KNF1</accession>
<feature type="transmembrane region" description="Helical" evidence="1">
    <location>
        <begin position="125"/>
        <end position="149"/>
    </location>
</feature>
<dbReference type="RefSeq" id="WP_131356313.1">
    <property type="nucleotide sequence ID" value="NZ_SJKB01000004.1"/>
</dbReference>
<organism evidence="2 3">
    <name type="scientific">Kribbella pittospori</name>
    <dbReference type="NCBI Taxonomy" id="722689"/>
    <lineage>
        <taxon>Bacteria</taxon>
        <taxon>Bacillati</taxon>
        <taxon>Actinomycetota</taxon>
        <taxon>Actinomycetes</taxon>
        <taxon>Propionibacteriales</taxon>
        <taxon>Kribbellaceae</taxon>
        <taxon>Kribbella</taxon>
    </lineage>
</organism>
<feature type="transmembrane region" description="Helical" evidence="1">
    <location>
        <begin position="7"/>
        <end position="27"/>
    </location>
</feature>
<dbReference type="EMBL" id="SJKB01000004">
    <property type="protein sequence ID" value="TCC62291.1"/>
    <property type="molecule type" value="Genomic_DNA"/>
</dbReference>
<keyword evidence="1" id="KW-1133">Transmembrane helix</keyword>
<dbReference type="OrthoDB" id="4719935at2"/>
<keyword evidence="3" id="KW-1185">Reference proteome</keyword>
<feature type="transmembrane region" description="Helical" evidence="1">
    <location>
        <begin position="86"/>
        <end position="113"/>
    </location>
</feature>
<protein>
    <recommendedName>
        <fullName evidence="4">DUF4386 family protein</fullName>
    </recommendedName>
</protein>